<feature type="compositionally biased region" description="Gly residues" evidence="3">
    <location>
        <begin position="358"/>
        <end position="369"/>
    </location>
</feature>
<evidence type="ECO:0000313" key="6">
    <source>
        <dbReference type="Proteomes" id="UP000542342"/>
    </source>
</evidence>
<evidence type="ECO:0000313" key="5">
    <source>
        <dbReference type="EMBL" id="MBA2227604.1"/>
    </source>
</evidence>
<dbReference type="Gene3D" id="3.40.630.30">
    <property type="match status" value="2"/>
</dbReference>
<name>A0A7V9AD08_9BACT</name>
<protein>
    <submittedName>
        <fullName evidence="5">GNAT family N-acetyltransferase</fullName>
    </submittedName>
</protein>
<evidence type="ECO:0000256" key="2">
    <source>
        <dbReference type="ARBA" id="ARBA00023315"/>
    </source>
</evidence>
<dbReference type="PANTHER" id="PTHR43877:SF2">
    <property type="entry name" value="AMINOALKYLPHOSPHONATE N-ACETYLTRANSFERASE-RELATED"/>
    <property type="match status" value="1"/>
</dbReference>
<dbReference type="EMBL" id="JACEFB010000016">
    <property type="protein sequence ID" value="MBA2227604.1"/>
    <property type="molecule type" value="Genomic_DNA"/>
</dbReference>
<comment type="caution">
    <text evidence="5">The sequence shown here is derived from an EMBL/GenBank/DDBJ whole genome shotgun (WGS) entry which is preliminary data.</text>
</comment>
<dbReference type="CDD" id="cd04301">
    <property type="entry name" value="NAT_SF"/>
    <property type="match status" value="2"/>
</dbReference>
<feature type="domain" description="N-acetyltransferase" evidence="4">
    <location>
        <begin position="2"/>
        <end position="188"/>
    </location>
</feature>
<gene>
    <name evidence="5" type="ORF">H0921_15710</name>
</gene>
<evidence type="ECO:0000259" key="4">
    <source>
        <dbReference type="PROSITE" id="PS51186"/>
    </source>
</evidence>
<dbReference type="RefSeq" id="WP_194539467.1">
    <property type="nucleotide sequence ID" value="NZ_JACEFB010000016.1"/>
</dbReference>
<evidence type="ECO:0000256" key="1">
    <source>
        <dbReference type="ARBA" id="ARBA00022679"/>
    </source>
</evidence>
<dbReference type="PROSITE" id="PS51186">
    <property type="entry name" value="GNAT"/>
    <property type="match status" value="1"/>
</dbReference>
<dbReference type="AlphaFoldDB" id="A0A7V9AD08"/>
<dbReference type="SUPFAM" id="SSF55729">
    <property type="entry name" value="Acyl-CoA N-acyltransferases (Nat)"/>
    <property type="match status" value="2"/>
</dbReference>
<dbReference type="InterPro" id="IPR050832">
    <property type="entry name" value="Bact_Acetyltransf"/>
</dbReference>
<keyword evidence="6" id="KW-1185">Reference proteome</keyword>
<evidence type="ECO:0000256" key="3">
    <source>
        <dbReference type="SAM" id="MobiDB-lite"/>
    </source>
</evidence>
<sequence length="369" mass="40624">MIEYRRFRNTDPPALADVWNESHASRSSYPVRTPALLERWLFSKPYFDPEGLIVAVDTQAEGRVVGYILAGFGPNSELNALDYSQGVICLLAVRPAYRRRGIARELVRRAEEYLLRHGAKVLRAGPRWPYCPFGFGLYGGTNCPGFLASDPGADPLFRKLGYTPAGTTIVFHKRLDSPLAVADARFQILRRRYDTTVIRSAIPPSWWHECVWGTLEPVEFRLTDKLANHFIAGRALVWELEGYGWRWGLPAAGVLDIQVREDLRGQGLGKFLMVQVLRFLQEQYFGLCEVQAADTQPELTGLCRALGMEQVDYGTTYIKGSGSTSAANEGSASVMLPAAEKSIPSPSGSTEEAVEPGAAGGPGRGNVQG</sequence>
<accession>A0A7V9AD08</accession>
<reference evidence="5 6" key="1">
    <citation type="submission" date="2020-07" db="EMBL/GenBank/DDBJ databases">
        <title>Thermogemmata thermophila gen. nov., sp. nov., a novel moderate thermophilic planctomycete from a Kamchatka hot spring.</title>
        <authorList>
            <person name="Elcheninov A.G."/>
            <person name="Podosokorskaya O.A."/>
            <person name="Kovaleva O.L."/>
            <person name="Novikov A."/>
            <person name="Bonch-Osmolovskaya E.A."/>
            <person name="Toshchakov S.V."/>
            <person name="Kublanov I.V."/>
        </authorList>
    </citation>
    <scope>NUCLEOTIDE SEQUENCE [LARGE SCALE GENOMIC DNA]</scope>
    <source>
        <strain evidence="5 6">2918</strain>
    </source>
</reference>
<dbReference type="Pfam" id="PF00583">
    <property type="entry name" value="Acetyltransf_1"/>
    <property type="match status" value="1"/>
</dbReference>
<keyword evidence="2" id="KW-0012">Acyltransferase</keyword>
<dbReference type="Proteomes" id="UP000542342">
    <property type="component" value="Unassembled WGS sequence"/>
</dbReference>
<proteinExistence type="predicted"/>
<dbReference type="InterPro" id="IPR000182">
    <property type="entry name" value="GNAT_dom"/>
</dbReference>
<feature type="region of interest" description="Disordered" evidence="3">
    <location>
        <begin position="327"/>
        <end position="369"/>
    </location>
</feature>
<dbReference type="PANTHER" id="PTHR43877">
    <property type="entry name" value="AMINOALKYLPHOSPHONATE N-ACETYLTRANSFERASE-RELATED-RELATED"/>
    <property type="match status" value="1"/>
</dbReference>
<dbReference type="GO" id="GO:0016747">
    <property type="term" value="F:acyltransferase activity, transferring groups other than amino-acyl groups"/>
    <property type="evidence" value="ECO:0007669"/>
    <property type="project" value="InterPro"/>
</dbReference>
<keyword evidence="1 5" id="KW-0808">Transferase</keyword>
<organism evidence="5 6">
    <name type="scientific">Thermogemmata fonticola</name>
    <dbReference type="NCBI Taxonomy" id="2755323"/>
    <lineage>
        <taxon>Bacteria</taxon>
        <taxon>Pseudomonadati</taxon>
        <taxon>Planctomycetota</taxon>
        <taxon>Planctomycetia</taxon>
        <taxon>Gemmatales</taxon>
        <taxon>Gemmataceae</taxon>
        <taxon>Thermogemmata</taxon>
    </lineage>
</organism>
<dbReference type="InterPro" id="IPR016181">
    <property type="entry name" value="Acyl_CoA_acyltransferase"/>
</dbReference>